<organism evidence="2 3">
    <name type="scientific">Alkalicoccobacillus porphyridii</name>
    <dbReference type="NCBI Taxonomy" id="2597270"/>
    <lineage>
        <taxon>Bacteria</taxon>
        <taxon>Bacillati</taxon>
        <taxon>Bacillota</taxon>
        <taxon>Bacilli</taxon>
        <taxon>Bacillales</taxon>
        <taxon>Bacillaceae</taxon>
        <taxon>Alkalicoccobacillus</taxon>
    </lineage>
</organism>
<name>A0A554A2S5_9BACI</name>
<dbReference type="AlphaFoldDB" id="A0A554A2S5"/>
<dbReference type="EMBL" id="VLXZ01000001">
    <property type="protein sequence ID" value="TSB48000.1"/>
    <property type="molecule type" value="Genomic_DNA"/>
</dbReference>
<dbReference type="OrthoDB" id="9799681at2"/>
<evidence type="ECO:0000313" key="3">
    <source>
        <dbReference type="Proteomes" id="UP000318521"/>
    </source>
</evidence>
<reference evidence="2 3" key="1">
    <citation type="submission" date="2019-07" db="EMBL/GenBank/DDBJ databases">
        <authorList>
            <person name="Park Y.J."/>
            <person name="Jeong S.E."/>
            <person name="Jung H.S."/>
        </authorList>
    </citation>
    <scope>NUCLEOTIDE SEQUENCE [LARGE SCALE GENOMIC DNA]</scope>
    <source>
        <strain evidence="3">P16(2019)</strain>
    </source>
</reference>
<gene>
    <name evidence="2" type="ORF">FN960_00120</name>
</gene>
<evidence type="ECO:0000313" key="2">
    <source>
        <dbReference type="EMBL" id="TSB48000.1"/>
    </source>
</evidence>
<keyword evidence="3" id="KW-1185">Reference proteome</keyword>
<accession>A0A554A2S5</accession>
<dbReference type="PROSITE" id="PS51186">
    <property type="entry name" value="GNAT"/>
    <property type="match status" value="1"/>
</dbReference>
<dbReference type="InterPro" id="IPR016181">
    <property type="entry name" value="Acyl_CoA_acyltransferase"/>
</dbReference>
<dbReference type="RefSeq" id="WP_143846346.1">
    <property type="nucleotide sequence ID" value="NZ_VLXZ01000001.1"/>
</dbReference>
<dbReference type="CDD" id="cd04301">
    <property type="entry name" value="NAT_SF"/>
    <property type="match status" value="1"/>
</dbReference>
<comment type="caution">
    <text evidence="2">The sequence shown here is derived from an EMBL/GenBank/DDBJ whole genome shotgun (WGS) entry which is preliminary data.</text>
</comment>
<dbReference type="GO" id="GO:0016747">
    <property type="term" value="F:acyltransferase activity, transferring groups other than amino-acyl groups"/>
    <property type="evidence" value="ECO:0007669"/>
    <property type="project" value="InterPro"/>
</dbReference>
<feature type="domain" description="N-acetyltransferase" evidence="1">
    <location>
        <begin position="7"/>
        <end position="152"/>
    </location>
</feature>
<dbReference type="Pfam" id="PF13508">
    <property type="entry name" value="Acetyltransf_7"/>
    <property type="match status" value="1"/>
</dbReference>
<proteinExistence type="predicted"/>
<protein>
    <submittedName>
        <fullName evidence="2">GNAT family N-acetyltransferase</fullName>
    </submittedName>
</protein>
<keyword evidence="2" id="KW-0808">Transferase</keyword>
<sequence>MILIEKVYDKELKAKYAKEVLYDLPEWFGHPDSTAEYIKDSRAFDFWVALDGLEIVGFVTLTNSSQDCANVHCLGVKKVYHRSGVGNRLMMELEEYAKNIYSYIQVKTVDEGYYAEYDITNHFYKKCGYKKLEVFPYLWDERNPCLVLIKKL</sequence>
<dbReference type="SUPFAM" id="SSF55729">
    <property type="entry name" value="Acyl-CoA N-acyltransferases (Nat)"/>
    <property type="match status" value="1"/>
</dbReference>
<dbReference type="Gene3D" id="3.40.630.30">
    <property type="match status" value="1"/>
</dbReference>
<dbReference type="InterPro" id="IPR000182">
    <property type="entry name" value="GNAT_dom"/>
</dbReference>
<dbReference type="Proteomes" id="UP000318521">
    <property type="component" value="Unassembled WGS sequence"/>
</dbReference>
<evidence type="ECO:0000259" key="1">
    <source>
        <dbReference type="PROSITE" id="PS51186"/>
    </source>
</evidence>